<organism evidence="2 3">
    <name type="scientific">Sanghuangporus baumii</name>
    <name type="common">Phellinus baumii</name>
    <dbReference type="NCBI Taxonomy" id="108892"/>
    <lineage>
        <taxon>Eukaryota</taxon>
        <taxon>Fungi</taxon>
        <taxon>Dikarya</taxon>
        <taxon>Basidiomycota</taxon>
        <taxon>Agaricomycotina</taxon>
        <taxon>Agaricomycetes</taxon>
        <taxon>Hymenochaetales</taxon>
        <taxon>Hymenochaetaceae</taxon>
        <taxon>Sanghuangporus</taxon>
    </lineage>
</organism>
<reference evidence="2" key="1">
    <citation type="submission" date="2016-06" db="EMBL/GenBank/DDBJ databases">
        <title>Draft Genome sequence of the fungus Inonotus baumii.</title>
        <authorList>
            <person name="Zhu H."/>
            <person name="Lin W."/>
        </authorList>
    </citation>
    <scope>NUCLEOTIDE SEQUENCE</scope>
    <source>
        <strain evidence="2">821</strain>
    </source>
</reference>
<dbReference type="AlphaFoldDB" id="A0A9Q5NA13"/>
<dbReference type="OrthoDB" id="3242359at2759"/>
<evidence type="ECO:0000313" key="3">
    <source>
        <dbReference type="Proteomes" id="UP000757232"/>
    </source>
</evidence>
<dbReference type="InterPro" id="IPR038717">
    <property type="entry name" value="Tc1-like_DDE_dom"/>
</dbReference>
<accession>A0A9Q5NA13</accession>
<dbReference type="InterPro" id="IPR036397">
    <property type="entry name" value="RNaseH_sf"/>
</dbReference>
<name>A0A9Q5NA13_SANBA</name>
<dbReference type="Pfam" id="PF13358">
    <property type="entry name" value="DDE_3"/>
    <property type="match status" value="1"/>
</dbReference>
<keyword evidence="3" id="KW-1185">Reference proteome</keyword>
<feature type="domain" description="Tc1-like transposase DDE" evidence="1">
    <location>
        <begin position="8"/>
        <end position="95"/>
    </location>
</feature>
<comment type="caution">
    <text evidence="2">The sequence shown here is derived from an EMBL/GenBank/DDBJ whole genome shotgun (WGS) entry which is preliminary data.</text>
</comment>
<evidence type="ECO:0000313" key="2">
    <source>
        <dbReference type="EMBL" id="OCB89251.1"/>
    </source>
</evidence>
<sequence>MLWQGTGIACKIDRNMDKELYTQILEDELQGSLEHHGISINNIIFQHDNNPKHTSKMATSWLKDHGFEVLLWPAQSPDLNPIEHLWNYVKDRLREYESPPGGILEL</sequence>
<evidence type="ECO:0000259" key="1">
    <source>
        <dbReference type="Pfam" id="PF13358"/>
    </source>
</evidence>
<dbReference type="Gene3D" id="3.30.420.10">
    <property type="entry name" value="Ribonuclease H-like superfamily/Ribonuclease H"/>
    <property type="match status" value="1"/>
</dbReference>
<dbReference type="EMBL" id="LNZH02000160">
    <property type="protein sequence ID" value="OCB89251.1"/>
    <property type="molecule type" value="Genomic_DNA"/>
</dbReference>
<dbReference type="GO" id="GO:0003676">
    <property type="term" value="F:nucleic acid binding"/>
    <property type="evidence" value="ECO:0007669"/>
    <property type="project" value="InterPro"/>
</dbReference>
<protein>
    <recommendedName>
        <fullName evidence="1">Tc1-like transposase DDE domain-containing protein</fullName>
    </recommendedName>
</protein>
<dbReference type="Proteomes" id="UP000757232">
    <property type="component" value="Unassembled WGS sequence"/>
</dbReference>
<gene>
    <name evidence="2" type="ORF">A7U60_g3550</name>
</gene>
<proteinExistence type="predicted"/>